<evidence type="ECO:0000259" key="2">
    <source>
        <dbReference type="Pfam" id="PF00534"/>
    </source>
</evidence>
<organism evidence="3 4">
    <name type="scientific">Microbacterium lemovicicum</name>
    <dbReference type="NCBI Taxonomy" id="1072463"/>
    <lineage>
        <taxon>Bacteria</taxon>
        <taxon>Bacillati</taxon>
        <taxon>Actinomycetota</taxon>
        <taxon>Actinomycetes</taxon>
        <taxon>Micrococcales</taxon>
        <taxon>Microbacteriaceae</taxon>
        <taxon>Microbacterium</taxon>
    </lineage>
</organism>
<dbReference type="Pfam" id="PF00534">
    <property type="entry name" value="Glycos_transf_1"/>
    <property type="match status" value="1"/>
</dbReference>
<sequence length="355" mass="38808">MWVVTRPRFRESIESALATDPKLASRLHPVYLDLSPRLVRLKKRSWDLYWYYLLWQRALGRTARRLHAEHHFNLAHHVTFANDWMPSGLTAVPDLPFIWGPVGGSSSVPVRRLAKWLGLRGIVTEVARKAITSAARSIGGDPVARRAALVVAQNPQVGDHFERRGSAVVIEPNASLDDLPARAKELSAKTAVFAGRLLAWKGAALAIDTIAHPRAVGWRLEIYGAGYDRTRLESRARDLGVSDRVVFLGQRPRAEVLQAIAQAQVFLFPSMHDQAGWVAAEANSIGCPTVCLPLGGPPLLASPNVFPASLSGDIVKNLAEQLLLAAAAGGTPTSRWSIDRLPGAVDGWYDQALTR</sequence>
<proteinExistence type="predicted"/>
<dbReference type="RefSeq" id="WP_241240226.1">
    <property type="nucleotide sequence ID" value="NZ_CP031423.1"/>
</dbReference>
<feature type="domain" description="Glycosyl transferase family 1" evidence="2">
    <location>
        <begin position="186"/>
        <end position="305"/>
    </location>
</feature>
<keyword evidence="4" id="KW-1185">Reference proteome</keyword>
<dbReference type="GO" id="GO:0102318">
    <property type="term" value="F:2-deoxystreptamine glucosyltransferase activity"/>
    <property type="evidence" value="ECO:0007669"/>
    <property type="project" value="UniProtKB-EC"/>
</dbReference>
<dbReference type="Proteomes" id="UP000276888">
    <property type="component" value="Chromosome"/>
</dbReference>
<dbReference type="InterPro" id="IPR001296">
    <property type="entry name" value="Glyco_trans_1"/>
</dbReference>
<dbReference type="PANTHER" id="PTHR12526:SF635">
    <property type="entry name" value="GLYCOSYL TRANSFERASE GROUP 1"/>
    <property type="match status" value="1"/>
</dbReference>
<dbReference type="Gene3D" id="3.40.50.2000">
    <property type="entry name" value="Glycogen Phosphorylase B"/>
    <property type="match status" value="1"/>
</dbReference>
<evidence type="ECO:0000313" key="4">
    <source>
        <dbReference type="Proteomes" id="UP000276888"/>
    </source>
</evidence>
<dbReference type="EMBL" id="CP031423">
    <property type="protein sequence ID" value="AZS35598.1"/>
    <property type="molecule type" value="Genomic_DNA"/>
</dbReference>
<keyword evidence="1 3" id="KW-0808">Transferase</keyword>
<dbReference type="SUPFAM" id="SSF53756">
    <property type="entry name" value="UDP-Glycosyltransferase/glycogen phosphorylase"/>
    <property type="match status" value="1"/>
</dbReference>
<dbReference type="AlphaFoldDB" id="A0A3Q9IWD2"/>
<name>A0A3Q9IWD2_9MICO</name>
<gene>
    <name evidence="3" type="primary">kanF</name>
    <name evidence="3" type="ORF">CVS47_00190</name>
</gene>
<dbReference type="EC" id="2.4.1.284" evidence="3"/>
<evidence type="ECO:0000313" key="3">
    <source>
        <dbReference type="EMBL" id="AZS35598.1"/>
    </source>
</evidence>
<dbReference type="KEGG" id="mlv:CVS47_00190"/>
<keyword evidence="3" id="KW-0328">Glycosyltransferase</keyword>
<protein>
    <submittedName>
        <fullName evidence="3">2-deoxystreptamine glucosyltransferase</fullName>
        <ecNumber evidence="3">2.4.1.284</ecNumber>
    </submittedName>
</protein>
<accession>A0A3Q9IWD2</accession>
<evidence type="ECO:0000256" key="1">
    <source>
        <dbReference type="ARBA" id="ARBA00022679"/>
    </source>
</evidence>
<reference evidence="3 4" key="1">
    <citation type="submission" date="2018-08" db="EMBL/GenBank/DDBJ databases">
        <title>Microbacterium lemovicicum sp. nov., a bacterium isolated from a natural uranium-rich soil.</title>
        <authorList>
            <person name="ORTET P."/>
        </authorList>
    </citation>
    <scope>NUCLEOTIDE SEQUENCE [LARGE SCALE GENOMIC DNA]</scope>
    <source>
        <strain evidence="3 4">Viu22</strain>
    </source>
</reference>
<dbReference type="PANTHER" id="PTHR12526">
    <property type="entry name" value="GLYCOSYLTRANSFERASE"/>
    <property type="match status" value="1"/>
</dbReference>